<dbReference type="InterPro" id="IPR041366">
    <property type="entry name" value="Pre-PUA"/>
</dbReference>
<dbReference type="Gene3D" id="3.30.780.10">
    <property type="entry name" value="SUI1-like domain"/>
    <property type="match status" value="1"/>
</dbReference>
<dbReference type="PROSITE" id="PS50890">
    <property type="entry name" value="PUA"/>
    <property type="match status" value="1"/>
</dbReference>
<dbReference type="FunFam" id="3.10.400.20:FF:000004">
    <property type="entry name" value="Eukaryotic Initiation Factor"/>
    <property type="match status" value="1"/>
</dbReference>
<protein>
    <recommendedName>
        <fullName evidence="2">SUI1 domain-containing protein</fullName>
    </recommendedName>
</protein>
<dbReference type="Pfam" id="PF26291">
    <property type="entry name" value="SWIB_eIF2D"/>
    <property type="match status" value="1"/>
</dbReference>
<dbReference type="InterPro" id="IPR058886">
    <property type="entry name" value="SWIB_eIF2D"/>
</dbReference>
<dbReference type="InterPro" id="IPR039759">
    <property type="entry name" value="eIF2D_SUI1"/>
</dbReference>
<dbReference type="FunFam" id="3.30.780.10:FF:000016">
    <property type="entry name" value="eukaryotic translation initiation factor 2D"/>
    <property type="match status" value="1"/>
</dbReference>
<evidence type="ECO:0000256" key="1">
    <source>
        <dbReference type="ARBA" id="ARBA00022490"/>
    </source>
</evidence>
<reference evidence="3 4" key="1">
    <citation type="submission" date="2020-11" db="EMBL/GenBank/DDBJ databases">
        <authorList>
            <person name="Wallbank WR R."/>
            <person name="Pardo Diaz C."/>
            <person name="Kozak K."/>
            <person name="Martin S."/>
            <person name="Jiggins C."/>
            <person name="Moest M."/>
            <person name="Warren A I."/>
            <person name="Generalovic N T."/>
            <person name="Byers J.R.P. K."/>
            <person name="Montejo-Kovacevich G."/>
            <person name="Yen C E."/>
        </authorList>
    </citation>
    <scope>NUCLEOTIDE SEQUENCE [LARGE SCALE GENOMIC DNA]</scope>
</reference>
<dbReference type="InterPro" id="IPR036877">
    <property type="entry name" value="SUI1_dom_sf"/>
</dbReference>
<dbReference type="OrthoDB" id="199771at2759"/>
<organism evidence="3 4">
    <name type="scientific">Hermetia illucens</name>
    <name type="common">Black soldier fly</name>
    <dbReference type="NCBI Taxonomy" id="343691"/>
    <lineage>
        <taxon>Eukaryota</taxon>
        <taxon>Metazoa</taxon>
        <taxon>Ecdysozoa</taxon>
        <taxon>Arthropoda</taxon>
        <taxon>Hexapoda</taxon>
        <taxon>Insecta</taxon>
        <taxon>Pterygota</taxon>
        <taxon>Neoptera</taxon>
        <taxon>Endopterygota</taxon>
        <taxon>Diptera</taxon>
        <taxon>Brachycera</taxon>
        <taxon>Stratiomyomorpha</taxon>
        <taxon>Stratiomyidae</taxon>
        <taxon>Hermetiinae</taxon>
        <taxon>Hermetia</taxon>
    </lineage>
</organism>
<dbReference type="GO" id="GO:0003743">
    <property type="term" value="F:translation initiation factor activity"/>
    <property type="evidence" value="ECO:0007669"/>
    <property type="project" value="InterPro"/>
</dbReference>
<dbReference type="InterPro" id="IPR001950">
    <property type="entry name" value="SUI1"/>
</dbReference>
<dbReference type="PROSITE" id="PS50296">
    <property type="entry name" value="SUI1"/>
    <property type="match status" value="1"/>
</dbReference>
<feature type="domain" description="SUI1" evidence="2">
    <location>
        <begin position="479"/>
        <end position="551"/>
    </location>
</feature>
<dbReference type="Pfam" id="PF25304">
    <property type="entry name" value="WHD_eIF2D"/>
    <property type="match status" value="1"/>
</dbReference>
<keyword evidence="4" id="KW-1185">Reference proteome</keyword>
<dbReference type="Pfam" id="PF26292">
    <property type="entry name" value="PUA_elF2D"/>
    <property type="match status" value="1"/>
</dbReference>
<dbReference type="InterPro" id="IPR057429">
    <property type="entry name" value="WH_eIF2D"/>
</dbReference>
<name>A0A7R8UWY5_HERIL</name>
<dbReference type="CDD" id="cd11608">
    <property type="entry name" value="eIF2D_C"/>
    <property type="match status" value="1"/>
</dbReference>
<keyword evidence="1" id="KW-0963">Cytoplasm</keyword>
<dbReference type="PANTHER" id="PTHR12217:SF4">
    <property type="entry name" value="EUKARYOTIC TRANSLATION INITIATION FACTOR 2D"/>
    <property type="match status" value="1"/>
</dbReference>
<evidence type="ECO:0000313" key="3">
    <source>
        <dbReference type="EMBL" id="CAD7088630.1"/>
    </source>
</evidence>
<dbReference type="SUPFAM" id="SSF55159">
    <property type="entry name" value="eIF1-like"/>
    <property type="match status" value="1"/>
</dbReference>
<dbReference type="EMBL" id="LR899012">
    <property type="protein sequence ID" value="CAD7088630.1"/>
    <property type="molecule type" value="Genomic_DNA"/>
</dbReference>
<dbReference type="GO" id="GO:0001731">
    <property type="term" value="P:formation of translation preinitiation complex"/>
    <property type="evidence" value="ECO:0007669"/>
    <property type="project" value="InterPro"/>
</dbReference>
<evidence type="ECO:0000313" key="4">
    <source>
        <dbReference type="Proteomes" id="UP000594454"/>
    </source>
</evidence>
<dbReference type="AlphaFoldDB" id="A0A7R8UWY5"/>
<dbReference type="InterPro" id="IPR004521">
    <property type="entry name" value="Uncharacterised_CHP00451"/>
</dbReference>
<dbReference type="CDD" id="cd11610">
    <property type="entry name" value="eIF2D_N"/>
    <property type="match status" value="1"/>
</dbReference>
<dbReference type="InterPro" id="IPR039757">
    <property type="entry name" value="EIF2D"/>
</dbReference>
<proteinExistence type="predicted"/>
<dbReference type="Pfam" id="PF01253">
    <property type="entry name" value="SUI1"/>
    <property type="match status" value="1"/>
</dbReference>
<dbReference type="InParanoid" id="A0A7R8UWY5"/>
<dbReference type="InterPro" id="IPR048247">
    <property type="entry name" value="eIF2D_N"/>
</dbReference>
<dbReference type="CDD" id="cd21156">
    <property type="entry name" value="PUA_eIF2d-like"/>
    <property type="match status" value="1"/>
</dbReference>
<dbReference type="OMA" id="MFLKPYR"/>
<dbReference type="Gene3D" id="3.10.400.20">
    <property type="match status" value="1"/>
</dbReference>
<gene>
    <name evidence="3" type="ORF">HERILL_LOCUS11236</name>
</gene>
<sequence length="571" mass="63900">MFIKPFKIKSNVQLKGSDGKKLRNKIQRDFPHVTDADLNTLVPNKATITLVKLIVYAGSNCVVYAVEKRPVFFEDENEKLIPTLYALWLVPTLVPYFTTHPAVLPKLGNGADLMLPGVIRQGTGMAAYGHYKKDQLVAVNLTSNQSAVAIGRLVRSSEDLYMCGGHGACVNILHVFGDKLWGIEPSVTLQIPQCEAVMEIPKDDDFPALGAPTKKKAASIEVPNKEKEDNEQEIINKTEDLEISTERNEVSVDVEEQEPSTSTVPEVVDMDSVLRRAFLTALKMDGKNLTLPLLTSNFYRVHVLPAAEQQIDLKQTSYKKFSKFLAEMVDKGFLVVREESKGVEKIFSIDFEHPDLVNFIPNSTSAEKDDSKAQLFHVAMTELYTVTDETVPFFTKLNFKKGDGIASTQIKKMLKEYISKNQLPYVGNSKQIRLDVTLSEICKLEAAMFDDVYHTVLAKMHHTYEMRGKNQLSSNKPPIQMTLATRSGNKKVTLVSNLEAYGIIISEFAKACKVGAAASTAVVRLPHQKQDQLQVQGNQIRFLHNLLTETYKIPPRQIQGLDLAKKEKKKK</sequence>
<dbReference type="InterPro" id="IPR036885">
    <property type="entry name" value="SWIB_MDM2_dom_sf"/>
</dbReference>
<dbReference type="PANTHER" id="PTHR12217">
    <property type="entry name" value="EUKARYOTIC TRANSLATION INITIATION FACTOR 2D"/>
    <property type="match status" value="1"/>
</dbReference>
<evidence type="ECO:0000259" key="2">
    <source>
        <dbReference type="PROSITE" id="PS50296"/>
    </source>
</evidence>
<accession>A0A7R8UWY5</accession>
<dbReference type="Pfam" id="PF17832">
    <property type="entry name" value="Pre-PUA"/>
    <property type="match status" value="1"/>
</dbReference>
<dbReference type="NCBIfam" id="TIGR00451">
    <property type="entry name" value="unchar_dom_2"/>
    <property type="match status" value="1"/>
</dbReference>
<dbReference type="SUPFAM" id="SSF47592">
    <property type="entry name" value="SWIB/MDM2 domain"/>
    <property type="match status" value="1"/>
</dbReference>
<dbReference type="InterPro" id="IPR015947">
    <property type="entry name" value="PUA-like_sf"/>
</dbReference>
<dbReference type="FunCoup" id="A0A7R8UWY5">
    <property type="interactions" value="1158"/>
</dbReference>
<dbReference type="Proteomes" id="UP000594454">
    <property type="component" value="Chromosome 4"/>
</dbReference>
<dbReference type="SUPFAM" id="SSF88697">
    <property type="entry name" value="PUA domain-like"/>
    <property type="match status" value="1"/>
</dbReference>
<dbReference type="GO" id="GO:0003723">
    <property type="term" value="F:RNA binding"/>
    <property type="evidence" value="ECO:0007669"/>
    <property type="project" value="InterPro"/>
</dbReference>
<dbReference type="InterPro" id="IPR048248">
    <property type="entry name" value="PUA_eIF2d-like"/>
</dbReference>